<dbReference type="InterPro" id="IPR002347">
    <property type="entry name" value="SDR_fam"/>
</dbReference>
<protein>
    <submittedName>
        <fullName evidence="2">SDR family oxidoreductase</fullName>
    </submittedName>
</protein>
<comment type="similarity">
    <text evidence="1">Belongs to the short-chain dehydrogenases/reductases (SDR) family.</text>
</comment>
<dbReference type="SUPFAM" id="SSF51735">
    <property type="entry name" value="NAD(P)-binding Rossmann-fold domains"/>
    <property type="match status" value="1"/>
</dbReference>
<dbReference type="Gene3D" id="3.40.50.720">
    <property type="entry name" value="NAD(P)-binding Rossmann-like Domain"/>
    <property type="match status" value="1"/>
</dbReference>
<evidence type="ECO:0000313" key="3">
    <source>
        <dbReference type="Proteomes" id="UP001165342"/>
    </source>
</evidence>
<dbReference type="RefSeq" id="WP_249831236.1">
    <property type="nucleotide sequence ID" value="NZ_JAMGBE010000002.1"/>
</dbReference>
<accession>A0ABT0S1L5</accession>
<name>A0ABT0S1L5_9SPHN</name>
<dbReference type="PRINTS" id="PR00080">
    <property type="entry name" value="SDRFAMILY"/>
</dbReference>
<gene>
    <name evidence="2" type="ORF">LZ538_06805</name>
</gene>
<dbReference type="CDD" id="cd05233">
    <property type="entry name" value="SDR_c"/>
    <property type="match status" value="1"/>
</dbReference>
<evidence type="ECO:0000313" key="2">
    <source>
        <dbReference type="EMBL" id="MCL6729764.1"/>
    </source>
</evidence>
<organism evidence="2 3">
    <name type="scientific">Sphingomonas hankyongi</name>
    <dbReference type="NCBI Taxonomy" id="2908209"/>
    <lineage>
        <taxon>Bacteria</taxon>
        <taxon>Pseudomonadati</taxon>
        <taxon>Pseudomonadota</taxon>
        <taxon>Alphaproteobacteria</taxon>
        <taxon>Sphingomonadales</taxon>
        <taxon>Sphingomonadaceae</taxon>
        <taxon>Sphingomonas</taxon>
    </lineage>
</organism>
<dbReference type="PANTHER" id="PTHR42879">
    <property type="entry name" value="3-OXOACYL-(ACYL-CARRIER-PROTEIN) REDUCTASE"/>
    <property type="match status" value="1"/>
</dbReference>
<dbReference type="EMBL" id="JAMGBE010000002">
    <property type="protein sequence ID" value="MCL6729764.1"/>
    <property type="molecule type" value="Genomic_DNA"/>
</dbReference>
<keyword evidence="3" id="KW-1185">Reference proteome</keyword>
<dbReference type="InterPro" id="IPR036291">
    <property type="entry name" value="NAD(P)-bd_dom_sf"/>
</dbReference>
<dbReference type="Proteomes" id="UP001165342">
    <property type="component" value="Unassembled WGS sequence"/>
</dbReference>
<dbReference type="PANTHER" id="PTHR42879:SF2">
    <property type="entry name" value="3-OXOACYL-[ACYL-CARRIER-PROTEIN] REDUCTASE FABG"/>
    <property type="match status" value="1"/>
</dbReference>
<proteinExistence type="inferred from homology"/>
<dbReference type="Pfam" id="PF13561">
    <property type="entry name" value="adh_short_C2"/>
    <property type="match status" value="1"/>
</dbReference>
<comment type="caution">
    <text evidence="2">The sequence shown here is derived from an EMBL/GenBank/DDBJ whole genome shotgun (WGS) entry which is preliminary data.</text>
</comment>
<dbReference type="InterPro" id="IPR050259">
    <property type="entry name" value="SDR"/>
</dbReference>
<dbReference type="PRINTS" id="PR00081">
    <property type="entry name" value="GDHRDH"/>
</dbReference>
<evidence type="ECO:0000256" key="1">
    <source>
        <dbReference type="ARBA" id="ARBA00006484"/>
    </source>
</evidence>
<sequence>MSLQGKVVVISGAGTGIGADAARAMRSAGASVVLNGRRPDKIEQVASSIDATGKNVECVAGDVGDPKISERIVKTAVDRFGAIDVLFNNAGIFEPKPFLEVSQSDLSGYFNLMGGYFALTQNAVRHMRARGGGAIISIGSIWAMQGIAATPSSAPSMAKGGIHSLTRALAIELAPDRIRVNAIAPGVVETPLFDPLLTSNELASFNAFHPLGRNGQPNDITSALLFLADDSASAWITGVVLPVDGGVMAGRNS</sequence>
<reference evidence="2" key="1">
    <citation type="submission" date="2022-05" db="EMBL/GenBank/DDBJ databases">
        <authorList>
            <person name="Jo J.-H."/>
            <person name="Im W.-T."/>
        </authorList>
    </citation>
    <scope>NUCLEOTIDE SEQUENCE</scope>
    <source>
        <strain evidence="2">SE220</strain>
    </source>
</reference>